<feature type="domain" description="Disease resistance protein winged helix" evidence="3">
    <location>
        <begin position="22"/>
        <end position="93"/>
    </location>
</feature>
<dbReference type="Pfam" id="PF23559">
    <property type="entry name" value="WHD_DRP"/>
    <property type="match status" value="1"/>
</dbReference>
<dbReference type="Proteomes" id="UP000222542">
    <property type="component" value="Unassembled WGS sequence"/>
</dbReference>
<evidence type="ECO:0000256" key="2">
    <source>
        <dbReference type="ARBA" id="ARBA00022840"/>
    </source>
</evidence>
<evidence type="ECO:0000313" key="4">
    <source>
        <dbReference type="EMBL" id="PHT64538.1"/>
    </source>
</evidence>
<name>A0A2G2Y484_CAPAN</name>
<organism evidence="4 5">
    <name type="scientific">Capsicum annuum</name>
    <name type="common">Capsicum pepper</name>
    <dbReference type="NCBI Taxonomy" id="4072"/>
    <lineage>
        <taxon>Eukaryota</taxon>
        <taxon>Viridiplantae</taxon>
        <taxon>Streptophyta</taxon>
        <taxon>Embryophyta</taxon>
        <taxon>Tracheophyta</taxon>
        <taxon>Spermatophyta</taxon>
        <taxon>Magnoliopsida</taxon>
        <taxon>eudicotyledons</taxon>
        <taxon>Gunneridae</taxon>
        <taxon>Pentapetalae</taxon>
        <taxon>asterids</taxon>
        <taxon>lamiids</taxon>
        <taxon>Solanales</taxon>
        <taxon>Solanaceae</taxon>
        <taxon>Solanoideae</taxon>
        <taxon>Capsiceae</taxon>
        <taxon>Capsicum</taxon>
    </lineage>
</organism>
<dbReference type="EMBL" id="AYRZ02000013">
    <property type="protein sequence ID" value="PHT64538.1"/>
    <property type="molecule type" value="Genomic_DNA"/>
</dbReference>
<gene>
    <name evidence="4" type="ORF">T459_31606</name>
</gene>
<keyword evidence="1" id="KW-0547">Nucleotide-binding</keyword>
<keyword evidence="5" id="KW-1185">Reference proteome</keyword>
<proteinExistence type="predicted"/>
<accession>A0A2G2Y484</accession>
<dbReference type="SMR" id="A0A2G2Y484"/>
<keyword evidence="2" id="KW-0067">ATP-binding</keyword>
<evidence type="ECO:0000256" key="1">
    <source>
        <dbReference type="ARBA" id="ARBA00022741"/>
    </source>
</evidence>
<evidence type="ECO:0000313" key="5">
    <source>
        <dbReference type="Proteomes" id="UP000222542"/>
    </source>
</evidence>
<reference evidence="4 5" key="1">
    <citation type="journal article" date="2014" name="Nat. Genet.">
        <title>Genome sequence of the hot pepper provides insights into the evolution of pungency in Capsicum species.</title>
        <authorList>
            <person name="Kim S."/>
            <person name="Park M."/>
            <person name="Yeom S.I."/>
            <person name="Kim Y.M."/>
            <person name="Lee J.M."/>
            <person name="Lee H.A."/>
            <person name="Seo E."/>
            <person name="Choi J."/>
            <person name="Cheong K."/>
            <person name="Kim K.T."/>
            <person name="Jung K."/>
            <person name="Lee G.W."/>
            <person name="Oh S.K."/>
            <person name="Bae C."/>
            <person name="Kim S.B."/>
            <person name="Lee H.Y."/>
            <person name="Kim S.Y."/>
            <person name="Kim M.S."/>
            <person name="Kang B.C."/>
            <person name="Jo Y.D."/>
            <person name="Yang H.B."/>
            <person name="Jeong H.J."/>
            <person name="Kang W.H."/>
            <person name="Kwon J.K."/>
            <person name="Shin C."/>
            <person name="Lim J.Y."/>
            <person name="Park J.H."/>
            <person name="Huh J.H."/>
            <person name="Kim J.S."/>
            <person name="Kim B.D."/>
            <person name="Cohen O."/>
            <person name="Paran I."/>
            <person name="Suh M.C."/>
            <person name="Lee S.B."/>
            <person name="Kim Y.K."/>
            <person name="Shin Y."/>
            <person name="Noh S.J."/>
            <person name="Park J."/>
            <person name="Seo Y.S."/>
            <person name="Kwon S.Y."/>
            <person name="Kim H.A."/>
            <person name="Park J.M."/>
            <person name="Kim H.J."/>
            <person name="Choi S.B."/>
            <person name="Bosland P.W."/>
            <person name="Reeves G."/>
            <person name="Jo S.H."/>
            <person name="Lee B.W."/>
            <person name="Cho H.T."/>
            <person name="Choi H.S."/>
            <person name="Lee M.S."/>
            <person name="Yu Y."/>
            <person name="Do Choi Y."/>
            <person name="Park B.S."/>
            <person name="van Deynze A."/>
            <person name="Ashrafi H."/>
            <person name="Hill T."/>
            <person name="Kim W.T."/>
            <person name="Pai H.S."/>
            <person name="Ahn H.K."/>
            <person name="Yeam I."/>
            <person name="Giovannoni J.J."/>
            <person name="Rose J.K."/>
            <person name="Sorensen I."/>
            <person name="Lee S.J."/>
            <person name="Kim R.W."/>
            <person name="Choi I.Y."/>
            <person name="Choi B.S."/>
            <person name="Lim J.S."/>
            <person name="Lee Y.H."/>
            <person name="Choi D."/>
        </authorList>
    </citation>
    <scope>NUCLEOTIDE SEQUENCE [LARGE SCALE GENOMIC DNA]</scope>
    <source>
        <strain evidence="5">cv. CM334</strain>
    </source>
</reference>
<protein>
    <recommendedName>
        <fullName evidence="3">Disease resistance protein winged helix domain-containing protein</fullName>
    </recommendedName>
</protein>
<dbReference type="InterPro" id="IPR058922">
    <property type="entry name" value="WHD_DRP"/>
</dbReference>
<dbReference type="AlphaFoldDB" id="A0A2G2Y484"/>
<comment type="caution">
    <text evidence="4">The sequence shown here is derived from an EMBL/GenBank/DDBJ whole genome shotgun (WGS) entry which is preliminary data.</text>
</comment>
<reference evidence="4 5" key="2">
    <citation type="journal article" date="2017" name="Genome Biol.">
        <title>New reference genome sequences of hot pepper reveal the massive evolution of plant disease-resistance genes by retroduplication.</title>
        <authorList>
            <person name="Kim S."/>
            <person name="Park J."/>
            <person name="Yeom S.I."/>
            <person name="Kim Y.M."/>
            <person name="Seo E."/>
            <person name="Kim K.T."/>
            <person name="Kim M.S."/>
            <person name="Lee J.M."/>
            <person name="Cheong K."/>
            <person name="Shin H.S."/>
            <person name="Kim S.B."/>
            <person name="Han K."/>
            <person name="Lee J."/>
            <person name="Park M."/>
            <person name="Lee H.A."/>
            <person name="Lee H.Y."/>
            <person name="Lee Y."/>
            <person name="Oh S."/>
            <person name="Lee J.H."/>
            <person name="Choi E."/>
            <person name="Choi E."/>
            <person name="Lee S.E."/>
            <person name="Jeon J."/>
            <person name="Kim H."/>
            <person name="Choi G."/>
            <person name="Song H."/>
            <person name="Lee J."/>
            <person name="Lee S.C."/>
            <person name="Kwon J.K."/>
            <person name="Lee H.Y."/>
            <person name="Koo N."/>
            <person name="Hong Y."/>
            <person name="Kim R.W."/>
            <person name="Kang W.H."/>
            <person name="Huh J.H."/>
            <person name="Kang B.C."/>
            <person name="Yang T.J."/>
            <person name="Lee Y.H."/>
            <person name="Bennetzen J.L."/>
            <person name="Choi D."/>
        </authorList>
    </citation>
    <scope>NUCLEOTIDE SEQUENCE [LARGE SCALE GENOMIC DNA]</scope>
    <source>
        <strain evidence="5">cv. CM334</strain>
    </source>
</reference>
<dbReference type="Gramene" id="PHT64538">
    <property type="protein sequence ID" value="PHT64538"/>
    <property type="gene ID" value="T459_31606"/>
</dbReference>
<sequence>MRRKIRTELWKDALKSLRMSEPYNNDVEKDDLINYWRAEGILGGHDTYKEAYNRGITMIESLKDSCLLEEHKMDSEKLHYMDFVKMHDVVRDVSK</sequence>
<evidence type="ECO:0000259" key="3">
    <source>
        <dbReference type="Pfam" id="PF23559"/>
    </source>
</evidence>